<accession>A0A9D9N314</accession>
<dbReference type="Pfam" id="PF11288">
    <property type="entry name" value="DUF3089"/>
    <property type="match status" value="1"/>
</dbReference>
<dbReference type="InterPro" id="IPR021440">
    <property type="entry name" value="DUF3089"/>
</dbReference>
<reference evidence="1" key="1">
    <citation type="submission" date="2020-10" db="EMBL/GenBank/DDBJ databases">
        <authorList>
            <person name="Gilroy R."/>
        </authorList>
    </citation>
    <scope>NUCLEOTIDE SEQUENCE</scope>
    <source>
        <strain evidence="1">10532</strain>
    </source>
</reference>
<sequence length="333" mass="37897">MRKISAFFLVLCFVFSCSKDGERTLEKHIGYPDYSGGSNWAYFETEVTGKKADVFLVCPTVFLGDTDDGVFNMALNDKEERENFLGALNMERGIYDSQCRMFAPYYRQAGLNVYKLPLKEREFVLSLAYKDVEKAFDYYITEINQGRPFILAGFSQGADMCIRLMKRYFGKEEFEKLVACYAIGWALTKEDIESQPLIKPALSESDTGVVISFNSESPETTASLIIPEDSVSFSINPLNWKTDSTPASKDLNIGACFTDYSGNITREVPFLTGCYLDSKRGALKITDVTPEEYPPVLDIFSPGVYHLYDYQFFYRNLEQNVLLRIEEFTEGNK</sequence>
<dbReference type="InterPro" id="IPR029058">
    <property type="entry name" value="AB_hydrolase_fold"/>
</dbReference>
<name>A0A9D9N314_9SPIR</name>
<gene>
    <name evidence="1" type="ORF">IAA81_09905</name>
</gene>
<protein>
    <submittedName>
        <fullName evidence="1">DUF3089 domain-containing protein</fullName>
    </submittedName>
</protein>
<reference evidence="1" key="2">
    <citation type="journal article" date="2021" name="PeerJ">
        <title>Extensive microbial diversity within the chicken gut microbiome revealed by metagenomics and culture.</title>
        <authorList>
            <person name="Gilroy R."/>
            <person name="Ravi A."/>
            <person name="Getino M."/>
            <person name="Pursley I."/>
            <person name="Horton D.L."/>
            <person name="Alikhan N.F."/>
            <person name="Baker D."/>
            <person name="Gharbi K."/>
            <person name="Hall N."/>
            <person name="Watson M."/>
            <person name="Adriaenssens E.M."/>
            <person name="Foster-Nyarko E."/>
            <person name="Jarju S."/>
            <person name="Secka A."/>
            <person name="Antonio M."/>
            <person name="Oren A."/>
            <person name="Chaudhuri R.R."/>
            <person name="La Ragione R."/>
            <person name="Hildebrand F."/>
            <person name="Pallen M.J."/>
        </authorList>
    </citation>
    <scope>NUCLEOTIDE SEQUENCE</scope>
    <source>
        <strain evidence="1">10532</strain>
    </source>
</reference>
<dbReference type="SUPFAM" id="SSF53474">
    <property type="entry name" value="alpha/beta-Hydrolases"/>
    <property type="match status" value="1"/>
</dbReference>
<dbReference type="PROSITE" id="PS51257">
    <property type="entry name" value="PROKAR_LIPOPROTEIN"/>
    <property type="match status" value="1"/>
</dbReference>
<dbReference type="Proteomes" id="UP000823638">
    <property type="component" value="Unassembled WGS sequence"/>
</dbReference>
<proteinExistence type="predicted"/>
<dbReference type="AlphaFoldDB" id="A0A9D9N314"/>
<dbReference type="EMBL" id="JADIMM010000111">
    <property type="protein sequence ID" value="MBO8458522.1"/>
    <property type="molecule type" value="Genomic_DNA"/>
</dbReference>
<evidence type="ECO:0000313" key="2">
    <source>
        <dbReference type="Proteomes" id="UP000823638"/>
    </source>
</evidence>
<evidence type="ECO:0000313" key="1">
    <source>
        <dbReference type="EMBL" id="MBO8458522.1"/>
    </source>
</evidence>
<comment type="caution">
    <text evidence="1">The sequence shown here is derived from an EMBL/GenBank/DDBJ whole genome shotgun (WGS) entry which is preliminary data.</text>
</comment>
<organism evidence="1 2">
    <name type="scientific">Candidatus Gallitreponema excrementavium</name>
    <dbReference type="NCBI Taxonomy" id="2840840"/>
    <lineage>
        <taxon>Bacteria</taxon>
        <taxon>Pseudomonadati</taxon>
        <taxon>Spirochaetota</taxon>
        <taxon>Spirochaetia</taxon>
        <taxon>Spirochaetales</taxon>
        <taxon>Candidatus Gallitreponema</taxon>
    </lineage>
</organism>